<proteinExistence type="predicted"/>
<protein>
    <submittedName>
        <fullName evidence="3">Uncharacterized protein</fullName>
    </submittedName>
</protein>
<dbReference type="EMBL" id="MU001741">
    <property type="protein sequence ID" value="KAF2800882.1"/>
    <property type="molecule type" value="Genomic_DNA"/>
</dbReference>
<dbReference type="AlphaFoldDB" id="A0A6A6XWJ1"/>
<keyword evidence="2" id="KW-0812">Transmembrane</keyword>
<evidence type="ECO:0000256" key="1">
    <source>
        <dbReference type="SAM" id="MobiDB-lite"/>
    </source>
</evidence>
<organism evidence="3 4">
    <name type="scientific">Melanomma pulvis-pyrius CBS 109.77</name>
    <dbReference type="NCBI Taxonomy" id="1314802"/>
    <lineage>
        <taxon>Eukaryota</taxon>
        <taxon>Fungi</taxon>
        <taxon>Dikarya</taxon>
        <taxon>Ascomycota</taxon>
        <taxon>Pezizomycotina</taxon>
        <taxon>Dothideomycetes</taxon>
        <taxon>Pleosporomycetidae</taxon>
        <taxon>Pleosporales</taxon>
        <taxon>Melanommataceae</taxon>
        <taxon>Melanomma</taxon>
    </lineage>
</organism>
<keyword evidence="2" id="KW-1133">Transmembrane helix</keyword>
<evidence type="ECO:0000313" key="3">
    <source>
        <dbReference type="EMBL" id="KAF2800882.1"/>
    </source>
</evidence>
<accession>A0A6A6XWJ1</accession>
<reference evidence="3" key="1">
    <citation type="journal article" date="2020" name="Stud. Mycol.">
        <title>101 Dothideomycetes genomes: a test case for predicting lifestyles and emergence of pathogens.</title>
        <authorList>
            <person name="Haridas S."/>
            <person name="Albert R."/>
            <person name="Binder M."/>
            <person name="Bloem J."/>
            <person name="Labutti K."/>
            <person name="Salamov A."/>
            <person name="Andreopoulos B."/>
            <person name="Baker S."/>
            <person name="Barry K."/>
            <person name="Bills G."/>
            <person name="Bluhm B."/>
            <person name="Cannon C."/>
            <person name="Castanera R."/>
            <person name="Culley D."/>
            <person name="Daum C."/>
            <person name="Ezra D."/>
            <person name="Gonzalez J."/>
            <person name="Henrissat B."/>
            <person name="Kuo A."/>
            <person name="Liang C."/>
            <person name="Lipzen A."/>
            <person name="Lutzoni F."/>
            <person name="Magnuson J."/>
            <person name="Mondo S."/>
            <person name="Nolan M."/>
            <person name="Ohm R."/>
            <person name="Pangilinan J."/>
            <person name="Park H.-J."/>
            <person name="Ramirez L."/>
            <person name="Alfaro M."/>
            <person name="Sun H."/>
            <person name="Tritt A."/>
            <person name="Yoshinaga Y."/>
            <person name="Zwiers L.-H."/>
            <person name="Turgeon B."/>
            <person name="Goodwin S."/>
            <person name="Spatafora J."/>
            <person name="Crous P."/>
            <person name="Grigoriev I."/>
        </authorList>
    </citation>
    <scope>NUCLEOTIDE SEQUENCE</scope>
    <source>
        <strain evidence="3">CBS 109.77</strain>
    </source>
</reference>
<evidence type="ECO:0000313" key="4">
    <source>
        <dbReference type="Proteomes" id="UP000799757"/>
    </source>
</evidence>
<feature type="transmembrane region" description="Helical" evidence="2">
    <location>
        <begin position="46"/>
        <end position="70"/>
    </location>
</feature>
<keyword evidence="2" id="KW-0472">Membrane</keyword>
<dbReference type="Proteomes" id="UP000799757">
    <property type="component" value="Unassembled WGS sequence"/>
</dbReference>
<name>A0A6A6XWJ1_9PLEO</name>
<evidence type="ECO:0000256" key="2">
    <source>
        <dbReference type="SAM" id="Phobius"/>
    </source>
</evidence>
<keyword evidence="4" id="KW-1185">Reference proteome</keyword>
<gene>
    <name evidence="3" type="ORF">K505DRAFT_93884</name>
</gene>
<sequence>MRSPLGSEKAVRQTHHFVDASPRWLCDCGGDVGFLFPSAFTASFSFLPITFSHLISAFFYPYSAFIVFVVDSLSPRRPFVQSHSSRNRYSRGWHAPMSWQYRWPSRHDVRRRWRGLSWPCARHGRRGQTATQHSERVMPASTDPRLERATSISFSRFAAGCEVYEGLGATRRRGCRATPDGGAGRVEPRHRPTGRHHCTSLSPCIPMQPAYAS</sequence>
<feature type="region of interest" description="Disordered" evidence="1">
    <location>
        <begin position="178"/>
        <end position="197"/>
    </location>
</feature>